<dbReference type="UniPathway" id="UPA00060"/>
<sequence length="378" mass="40165">MNSLEERGEIVIIGAGLIGLSLAFELRRRGARVAVFDRFEPAKAASWAAAGMLAARTEEIADEPMHVLCNDALVGFPAFVERVREASAIDPQLRCDGIVQAAFDEAGLTRLQARASALAAAGVGHTLLDARGALALEPALASNVLGALLTHDEGSVDNRLLGRALLAALARMHVQVATSEEIELEFDARRVCGVRTRWGFRPAEIVVNAAGAWAPHVAGVPEECRPPVEPVKGEMLALAMPHDFVRHTMWLGGCYVVPRTDGRLLVGATGERVGFDHRVTAGGQRQLLDRVLTGAPSLAGFALVEQWSGLRPGTPDERPILGATSRDGYLLATGHYRNGVLLCARTAELLADEIERGTPIDAAFTLARFAENGAAVGA</sequence>
<dbReference type="Gene3D" id="3.30.9.10">
    <property type="entry name" value="D-Amino Acid Oxidase, subunit A, domain 2"/>
    <property type="match status" value="1"/>
</dbReference>
<dbReference type="PANTHER" id="PTHR13847">
    <property type="entry name" value="SARCOSINE DEHYDROGENASE-RELATED"/>
    <property type="match status" value="1"/>
</dbReference>
<evidence type="ECO:0000259" key="4">
    <source>
        <dbReference type="Pfam" id="PF01266"/>
    </source>
</evidence>
<dbReference type="Gene3D" id="3.50.50.60">
    <property type="entry name" value="FAD/NAD(P)-binding domain"/>
    <property type="match status" value="1"/>
</dbReference>
<protein>
    <submittedName>
        <fullName evidence="5">Glycine oxidase ThiO</fullName>
    </submittedName>
</protein>
<dbReference type="SUPFAM" id="SSF51905">
    <property type="entry name" value="FAD/NAD(P)-binding domain"/>
    <property type="match status" value="1"/>
</dbReference>
<dbReference type="GO" id="GO:0005737">
    <property type="term" value="C:cytoplasm"/>
    <property type="evidence" value="ECO:0007669"/>
    <property type="project" value="TreeGrafter"/>
</dbReference>
<dbReference type="NCBIfam" id="TIGR02352">
    <property type="entry name" value="thiamin_ThiO"/>
    <property type="match status" value="1"/>
</dbReference>
<name>E6PG50_9ZZZZ</name>
<dbReference type="Pfam" id="PF01266">
    <property type="entry name" value="DAO"/>
    <property type="match status" value="1"/>
</dbReference>
<evidence type="ECO:0000313" key="5">
    <source>
        <dbReference type="EMBL" id="CBH75438.1"/>
    </source>
</evidence>
<dbReference type="GO" id="GO:0050660">
    <property type="term" value="F:flavin adenine dinucleotide binding"/>
    <property type="evidence" value="ECO:0007669"/>
    <property type="project" value="InterPro"/>
</dbReference>
<keyword evidence="2" id="KW-0784">Thiamine biosynthesis</keyword>
<accession>E6PG50</accession>
<keyword evidence="3" id="KW-0560">Oxidoreductase</keyword>
<dbReference type="GO" id="GO:0009229">
    <property type="term" value="P:thiamine diphosphate biosynthetic process"/>
    <property type="evidence" value="ECO:0007669"/>
    <property type="project" value="UniProtKB-UniPathway"/>
</dbReference>
<dbReference type="InterPro" id="IPR012727">
    <property type="entry name" value="Gly_oxidase_ThiO"/>
</dbReference>
<gene>
    <name evidence="5" type="ORF">CARN1_1455</name>
</gene>
<dbReference type="SUPFAM" id="SSF54373">
    <property type="entry name" value="FAD-linked reductases, C-terminal domain"/>
    <property type="match status" value="1"/>
</dbReference>
<dbReference type="AlphaFoldDB" id="E6PG50"/>
<reference evidence="5" key="1">
    <citation type="submission" date="2009-10" db="EMBL/GenBank/DDBJ databases">
        <title>Diversity of trophic interactions inside an arsenic-rich microbial ecosystem.</title>
        <authorList>
            <person name="Bertin P.N."/>
            <person name="Heinrich-Salmeron A."/>
            <person name="Pelletier E."/>
            <person name="Goulhen-Chollet F."/>
            <person name="Arsene-Ploetze F."/>
            <person name="Gallien S."/>
            <person name="Calteau A."/>
            <person name="Vallenet D."/>
            <person name="Casiot C."/>
            <person name="Chane-Woon-Ming B."/>
            <person name="Giloteaux L."/>
            <person name="Barakat M."/>
            <person name="Bonnefoy V."/>
            <person name="Bruneel O."/>
            <person name="Chandler M."/>
            <person name="Cleiss J."/>
            <person name="Duran R."/>
            <person name="Elbaz-Poulichet F."/>
            <person name="Fonknechten N."/>
            <person name="Lauga B."/>
            <person name="Mornico D."/>
            <person name="Ortet P."/>
            <person name="Schaeffer C."/>
            <person name="Siguier P."/>
            <person name="Alexander Thil Smith A."/>
            <person name="Van Dorsselaer A."/>
            <person name="Weissenbach J."/>
            <person name="Medigue C."/>
            <person name="Le Paslier D."/>
        </authorList>
    </citation>
    <scope>NUCLEOTIDE SEQUENCE</scope>
</reference>
<dbReference type="GO" id="GO:0016491">
    <property type="term" value="F:oxidoreductase activity"/>
    <property type="evidence" value="ECO:0007669"/>
    <property type="project" value="UniProtKB-KW"/>
</dbReference>
<dbReference type="EMBL" id="CABL01000008">
    <property type="protein sequence ID" value="CBH75438.1"/>
    <property type="molecule type" value="Genomic_DNA"/>
</dbReference>
<dbReference type="GO" id="GO:0009228">
    <property type="term" value="P:thiamine biosynthetic process"/>
    <property type="evidence" value="ECO:0007669"/>
    <property type="project" value="UniProtKB-KW"/>
</dbReference>
<evidence type="ECO:0000256" key="3">
    <source>
        <dbReference type="ARBA" id="ARBA00023002"/>
    </source>
</evidence>
<evidence type="ECO:0000256" key="1">
    <source>
        <dbReference type="ARBA" id="ARBA00004948"/>
    </source>
</evidence>
<evidence type="ECO:0000256" key="2">
    <source>
        <dbReference type="ARBA" id="ARBA00022977"/>
    </source>
</evidence>
<dbReference type="InterPro" id="IPR036188">
    <property type="entry name" value="FAD/NAD-bd_sf"/>
</dbReference>
<dbReference type="InterPro" id="IPR006076">
    <property type="entry name" value="FAD-dep_OxRdtase"/>
</dbReference>
<comment type="caution">
    <text evidence="5">The sequence shown here is derived from an EMBL/GenBank/DDBJ whole genome shotgun (WGS) entry which is preliminary data.</text>
</comment>
<proteinExistence type="predicted"/>
<organism evidence="5">
    <name type="scientific">mine drainage metagenome</name>
    <dbReference type="NCBI Taxonomy" id="410659"/>
    <lineage>
        <taxon>unclassified sequences</taxon>
        <taxon>metagenomes</taxon>
        <taxon>ecological metagenomes</taxon>
    </lineage>
</organism>
<dbReference type="PANTHER" id="PTHR13847:SF289">
    <property type="entry name" value="GLYCINE OXIDASE"/>
    <property type="match status" value="1"/>
</dbReference>
<feature type="domain" description="FAD dependent oxidoreductase" evidence="4">
    <location>
        <begin position="10"/>
        <end position="352"/>
    </location>
</feature>
<comment type="pathway">
    <text evidence="1">Cofactor biosynthesis; thiamine diphosphate biosynthesis.</text>
</comment>